<dbReference type="InterPro" id="IPR036514">
    <property type="entry name" value="SGNH_hydro_sf"/>
</dbReference>
<dbReference type="RefSeq" id="WP_319832686.1">
    <property type="nucleotide sequence ID" value="NZ_CP138858.1"/>
</dbReference>
<dbReference type="GO" id="GO:0016787">
    <property type="term" value="F:hydrolase activity"/>
    <property type="evidence" value="ECO:0007669"/>
    <property type="project" value="UniProtKB-KW"/>
</dbReference>
<feature type="domain" description="SGNH hydrolase-type esterase" evidence="1">
    <location>
        <begin position="32"/>
        <end position="209"/>
    </location>
</feature>
<organism evidence="2 3">
    <name type="scientific">Coraliomargarita algicola</name>
    <dbReference type="NCBI Taxonomy" id="3092156"/>
    <lineage>
        <taxon>Bacteria</taxon>
        <taxon>Pseudomonadati</taxon>
        <taxon>Verrucomicrobiota</taxon>
        <taxon>Opitutia</taxon>
        <taxon>Puniceicoccales</taxon>
        <taxon>Coraliomargaritaceae</taxon>
        <taxon>Coraliomargarita</taxon>
    </lineage>
</organism>
<sequence length="385" mass="42327">MISTQVTTAQSSLHFSEFDQRAAGGSSLTVAFLGGSLTWGAQATDPLKTSYRALVSNHLRERYPQAKFTFVDAAIGGTGSQLGVFRLQRDVLDYQPDLVFLDFTVNDGAYALPTDDRLSSYEAIIRQLLRSGTPVIQVILAMKADVQLEPSSRPLDALHKEIGAAYQLPLADVLAQMRQAVVVEGRATPDELWDLPYDQTHPGDAGYALYAECVWATYLEAVQEELVCHLPETMLHPDHYMQLDRFRLCGLDILPAGWSRGVPHRNAIAFDFVCSRWMDDVAIARAVEGVVPEALKLEFQGQSVLLFGEGTQKSGRYIVRIDGGEAKEYNMYCKDGNMRHVQIIAQGLKPGITHTLEITPKLADGEELRLESVCVAGGAVLALAE</sequence>
<reference evidence="2 3" key="1">
    <citation type="submission" date="2023-11" db="EMBL/GenBank/DDBJ databases">
        <title>Coraliomargarita sp. nov., isolated from marine algae.</title>
        <authorList>
            <person name="Lee J.K."/>
            <person name="Baek J.H."/>
            <person name="Kim J.M."/>
            <person name="Choi D.G."/>
            <person name="Jeon C.O."/>
        </authorList>
    </citation>
    <scope>NUCLEOTIDE SEQUENCE [LARGE SCALE GENOMIC DNA]</scope>
    <source>
        <strain evidence="2 3">J2-16</strain>
    </source>
</reference>
<dbReference type="SUPFAM" id="SSF52266">
    <property type="entry name" value="SGNH hydrolase"/>
    <property type="match status" value="1"/>
</dbReference>
<keyword evidence="3" id="KW-1185">Reference proteome</keyword>
<name>A0ABZ0RS73_9BACT</name>
<gene>
    <name evidence="2" type="ORF">SH580_20530</name>
</gene>
<dbReference type="EMBL" id="CP138858">
    <property type="protein sequence ID" value="WPJ95809.1"/>
    <property type="molecule type" value="Genomic_DNA"/>
</dbReference>
<dbReference type="PANTHER" id="PTHR34407:SF1">
    <property type="entry name" value="SGNH HYDROLASE-TYPE ESTERASE DOMAIN-CONTAINING PROTEIN"/>
    <property type="match status" value="1"/>
</dbReference>
<dbReference type="EC" id="3.1.-.-" evidence="2"/>
<keyword evidence="2" id="KW-0378">Hydrolase</keyword>
<dbReference type="Proteomes" id="UP001324993">
    <property type="component" value="Chromosome"/>
</dbReference>
<evidence type="ECO:0000259" key="1">
    <source>
        <dbReference type="Pfam" id="PF13472"/>
    </source>
</evidence>
<dbReference type="PANTHER" id="PTHR34407">
    <property type="entry name" value="EXPRESSED PROTEIN"/>
    <property type="match status" value="1"/>
</dbReference>
<dbReference type="InterPro" id="IPR013830">
    <property type="entry name" value="SGNH_hydro"/>
</dbReference>
<accession>A0ABZ0RS73</accession>
<dbReference type="Gene3D" id="2.60.120.260">
    <property type="entry name" value="Galactose-binding domain-like"/>
    <property type="match status" value="1"/>
</dbReference>
<dbReference type="Gene3D" id="3.40.50.1110">
    <property type="entry name" value="SGNH hydrolase"/>
    <property type="match status" value="1"/>
</dbReference>
<evidence type="ECO:0000313" key="3">
    <source>
        <dbReference type="Proteomes" id="UP001324993"/>
    </source>
</evidence>
<protein>
    <submittedName>
        <fullName evidence="2">SGNH/GDSL hydrolase family protein</fullName>
        <ecNumber evidence="2">3.1.-.-</ecNumber>
    </submittedName>
</protein>
<proteinExistence type="predicted"/>
<dbReference type="Pfam" id="PF13472">
    <property type="entry name" value="Lipase_GDSL_2"/>
    <property type="match status" value="1"/>
</dbReference>
<evidence type="ECO:0000313" key="2">
    <source>
        <dbReference type="EMBL" id="WPJ95809.1"/>
    </source>
</evidence>